<dbReference type="RefSeq" id="WP_055173776.1">
    <property type="nucleotide sequence ID" value="NZ_CAXSUM010000024.1"/>
</dbReference>
<reference evidence="4 7" key="2">
    <citation type="journal article" date="2019" name="Nat. Med.">
        <title>A library of human gut bacterial isolates paired with longitudinal multiomics data enables mechanistic microbiome research.</title>
        <authorList>
            <person name="Poyet M."/>
            <person name="Groussin M."/>
            <person name="Gibbons S.M."/>
            <person name="Avila-Pacheco J."/>
            <person name="Jiang X."/>
            <person name="Kearney S.M."/>
            <person name="Perrotta A.R."/>
            <person name="Berdy B."/>
            <person name="Zhao S."/>
            <person name="Lieberman T.D."/>
            <person name="Swanson P.K."/>
            <person name="Smith M."/>
            <person name="Roesemann S."/>
            <person name="Alexander J.E."/>
            <person name="Rich S.A."/>
            <person name="Livny J."/>
            <person name="Vlamakis H."/>
            <person name="Clish C."/>
            <person name="Bullock K."/>
            <person name="Deik A."/>
            <person name="Scott J."/>
            <person name="Pierce K.A."/>
            <person name="Xavier R.J."/>
            <person name="Alm E.J."/>
        </authorList>
    </citation>
    <scope>NUCLEOTIDE SEQUENCE [LARGE SCALE GENOMIC DNA]</scope>
    <source>
        <strain evidence="4 7">BIOML-A25</strain>
    </source>
</reference>
<dbReference type="Gene3D" id="3.40.50.450">
    <property type="match status" value="1"/>
</dbReference>
<name>A0A174X0G9_9BACE</name>
<dbReference type="Pfam" id="PF10686">
    <property type="entry name" value="YAcAr"/>
    <property type="match status" value="1"/>
</dbReference>
<protein>
    <submittedName>
        <fullName evidence="4">DUF2493 domain-containing protein</fullName>
    </submittedName>
    <submittedName>
        <fullName evidence="3">Protein of uncharacterized function (DUF2493)</fullName>
    </submittedName>
</protein>
<dbReference type="Proteomes" id="UP000427825">
    <property type="component" value="Unassembled WGS sequence"/>
</dbReference>
<evidence type="ECO:0000313" key="7">
    <source>
        <dbReference type="Proteomes" id="UP000427825"/>
    </source>
</evidence>
<dbReference type="EMBL" id="VVYJ01000006">
    <property type="protein sequence ID" value="KAA5476787.1"/>
    <property type="molecule type" value="Genomic_DNA"/>
</dbReference>
<feature type="domain" description="YspA cpYpsA-related SLOG" evidence="1">
    <location>
        <begin position="27"/>
        <end position="94"/>
    </location>
</feature>
<dbReference type="EMBL" id="CZAI01000017">
    <property type="protein sequence ID" value="CUQ21223.1"/>
    <property type="molecule type" value="Genomic_DNA"/>
</dbReference>
<proteinExistence type="predicted"/>
<dbReference type="AlphaFoldDB" id="A0A174X0G9"/>
<sequence>MCKLDEILIRVRSLEEQLEEKGYHDAPKVIVAGGRDFNDYEMMRQRLFELFNNNKFFAGNIVKIISGMADGADTLAIRYADENRLPKIMMPACWYYDRRRAGFLRNEDMLAIADALVAFWDGESHGTKHMIEISQEKGIPVWVFNYKNNKSEQK</sequence>
<accession>A0A174X0G9</accession>
<dbReference type="SUPFAM" id="SSF102405">
    <property type="entry name" value="MCP/YpsA-like"/>
    <property type="match status" value="1"/>
</dbReference>
<evidence type="ECO:0000259" key="1">
    <source>
        <dbReference type="Pfam" id="PF10686"/>
    </source>
</evidence>
<evidence type="ECO:0000313" key="4">
    <source>
        <dbReference type="EMBL" id="KAA5476787.1"/>
    </source>
</evidence>
<dbReference type="Proteomes" id="UP000095725">
    <property type="component" value="Unassembled WGS sequence"/>
</dbReference>
<gene>
    <name evidence="2" type="ORF">ERS852494_04315</name>
    <name evidence="3" type="ORF">ERS852558_03863</name>
    <name evidence="4" type="ORF">F2Y39_12685</name>
</gene>
<evidence type="ECO:0000313" key="3">
    <source>
        <dbReference type="EMBL" id="CUQ49780.1"/>
    </source>
</evidence>
<dbReference type="STRING" id="47678.ERS852494_04315"/>
<evidence type="ECO:0000313" key="6">
    <source>
        <dbReference type="Proteomes" id="UP000095725"/>
    </source>
</evidence>
<reference evidence="5 6" key="1">
    <citation type="submission" date="2015-09" db="EMBL/GenBank/DDBJ databases">
        <authorList>
            <consortium name="Pathogen Informatics"/>
        </authorList>
    </citation>
    <scope>NUCLEOTIDE SEQUENCE [LARGE SCALE GENOMIC DNA]</scope>
    <source>
        <strain evidence="2 5">2789STDY5834880</strain>
        <strain evidence="3 6">2789STDY5834946</strain>
    </source>
</reference>
<dbReference type="EMBL" id="CZBL01000019">
    <property type="protein sequence ID" value="CUQ49780.1"/>
    <property type="molecule type" value="Genomic_DNA"/>
</dbReference>
<dbReference type="InterPro" id="IPR019627">
    <property type="entry name" value="YAcAr"/>
</dbReference>
<evidence type="ECO:0000313" key="5">
    <source>
        <dbReference type="Proteomes" id="UP000095657"/>
    </source>
</evidence>
<evidence type="ECO:0000313" key="2">
    <source>
        <dbReference type="EMBL" id="CUQ21223.1"/>
    </source>
</evidence>
<dbReference type="Proteomes" id="UP000095657">
    <property type="component" value="Unassembled WGS sequence"/>
</dbReference>
<organism evidence="3 6">
    <name type="scientific">Bacteroides caccae</name>
    <dbReference type="NCBI Taxonomy" id="47678"/>
    <lineage>
        <taxon>Bacteria</taxon>
        <taxon>Pseudomonadati</taxon>
        <taxon>Bacteroidota</taxon>
        <taxon>Bacteroidia</taxon>
        <taxon>Bacteroidales</taxon>
        <taxon>Bacteroidaceae</taxon>
        <taxon>Bacteroides</taxon>
    </lineage>
</organism>